<accession>A0A0F0IIH4</accession>
<feature type="region of interest" description="Disordered" evidence="1">
    <location>
        <begin position="110"/>
        <end position="132"/>
    </location>
</feature>
<protein>
    <submittedName>
        <fullName evidence="2">Uncharacterized protein</fullName>
    </submittedName>
</protein>
<name>A0A0F0IIH4_ASPPU</name>
<dbReference type="Pfam" id="PF12585">
    <property type="entry name" value="DUF3759"/>
    <property type="match status" value="1"/>
</dbReference>
<dbReference type="InterPro" id="IPR022234">
    <property type="entry name" value="DUF3759"/>
</dbReference>
<evidence type="ECO:0000256" key="1">
    <source>
        <dbReference type="SAM" id="MobiDB-lite"/>
    </source>
</evidence>
<dbReference type="Proteomes" id="UP000033540">
    <property type="component" value="Unassembled WGS sequence"/>
</dbReference>
<proteinExistence type="predicted"/>
<sequence>MTWFGALSLHPVSFFSEWYTDCSCCPLGDDHENAQLHKEVYQADGHKGHWSHDAIGGAAAYEASKAYFEHQAKNGEPDNHAQAKQIAAGLATAAVTHLFETKGLDFIDKQKAEHRAKRDAEEAIDRHYQDRR</sequence>
<gene>
    <name evidence="2" type="ORF">P875_00117092</name>
</gene>
<dbReference type="EMBL" id="JZEE01000192">
    <property type="protein sequence ID" value="KJK67500.1"/>
    <property type="molecule type" value="Genomic_DNA"/>
</dbReference>
<dbReference type="PANTHER" id="PTHR37450:SF1">
    <property type="entry name" value="CIPC PROTEIN"/>
    <property type="match status" value="1"/>
</dbReference>
<evidence type="ECO:0000313" key="2">
    <source>
        <dbReference type="EMBL" id="KJK67500.1"/>
    </source>
</evidence>
<dbReference type="STRING" id="1403190.A0A0F0IIH4"/>
<dbReference type="AlphaFoldDB" id="A0A0F0IIH4"/>
<reference evidence="2 3" key="1">
    <citation type="submission" date="2015-02" db="EMBL/GenBank/DDBJ databases">
        <title>Draft genome sequence of Aspergillus parasiticus SU-1.</title>
        <authorList>
            <person name="Yu J."/>
            <person name="Fedorova N."/>
            <person name="Yin Y."/>
            <person name="Losada L."/>
            <person name="Zafar N."/>
            <person name="Taujale R."/>
            <person name="Ehrlich K.C."/>
            <person name="Bhatnagar D."/>
            <person name="Cleveland T.E."/>
            <person name="Bennett J.W."/>
            <person name="Nierman W.C."/>
        </authorList>
    </citation>
    <scope>NUCLEOTIDE SEQUENCE [LARGE SCALE GENOMIC DNA]</scope>
    <source>
        <strain evidence="3">ATCC 56775 / NRRL 5862 / SRRC 143 / SU-1</strain>
    </source>
</reference>
<evidence type="ECO:0000313" key="3">
    <source>
        <dbReference type="Proteomes" id="UP000033540"/>
    </source>
</evidence>
<comment type="caution">
    <text evidence="2">The sequence shown here is derived from an EMBL/GenBank/DDBJ whole genome shotgun (WGS) entry which is preliminary data.</text>
</comment>
<dbReference type="OrthoDB" id="9895617at2759"/>
<organism evidence="2 3">
    <name type="scientific">Aspergillus parasiticus (strain ATCC 56775 / NRRL 5862 / SRRC 143 / SU-1)</name>
    <dbReference type="NCBI Taxonomy" id="1403190"/>
    <lineage>
        <taxon>Eukaryota</taxon>
        <taxon>Fungi</taxon>
        <taxon>Dikarya</taxon>
        <taxon>Ascomycota</taxon>
        <taxon>Pezizomycotina</taxon>
        <taxon>Eurotiomycetes</taxon>
        <taxon>Eurotiomycetidae</taxon>
        <taxon>Eurotiales</taxon>
        <taxon>Aspergillaceae</taxon>
        <taxon>Aspergillus</taxon>
        <taxon>Aspergillus subgen. Circumdati</taxon>
    </lineage>
</organism>
<dbReference type="PANTHER" id="PTHR37450">
    <property type="entry name" value="CIPC PROTEIN"/>
    <property type="match status" value="1"/>
</dbReference>